<evidence type="ECO:0000256" key="2">
    <source>
        <dbReference type="SAM" id="SignalP"/>
    </source>
</evidence>
<dbReference type="InterPro" id="IPR001623">
    <property type="entry name" value="DnaJ_domain"/>
</dbReference>
<feature type="transmembrane region" description="Helical" evidence="1">
    <location>
        <begin position="537"/>
        <end position="557"/>
    </location>
</feature>
<dbReference type="SUPFAM" id="SSF46565">
    <property type="entry name" value="Chaperone J-domain"/>
    <property type="match status" value="1"/>
</dbReference>
<evidence type="ECO:0000313" key="5">
    <source>
        <dbReference type="Proteomes" id="UP000038040"/>
    </source>
</evidence>
<dbReference type="SMART" id="SM00271">
    <property type="entry name" value="DnaJ"/>
    <property type="match status" value="1"/>
</dbReference>
<dbReference type="PROSITE" id="PS50076">
    <property type="entry name" value="DNAJ_2"/>
    <property type="match status" value="1"/>
</dbReference>
<evidence type="ECO:0000259" key="3">
    <source>
        <dbReference type="PROSITE" id="PS50076"/>
    </source>
</evidence>
<dbReference type="STRING" id="318479.A0A0N4UFF3"/>
<evidence type="ECO:0000313" key="6">
    <source>
        <dbReference type="Proteomes" id="UP000274756"/>
    </source>
</evidence>
<keyword evidence="2" id="KW-0732">Signal</keyword>
<dbReference type="Gene3D" id="1.10.287.110">
    <property type="entry name" value="DnaJ domain"/>
    <property type="match status" value="1"/>
</dbReference>
<dbReference type="InterPro" id="IPR018253">
    <property type="entry name" value="DnaJ_domain_CS"/>
</dbReference>
<dbReference type="PANTHER" id="PTHR44303:SF2">
    <property type="entry name" value="DNAJ HOMOLOG SUBFAMILY C MEMBER 16"/>
    <property type="match status" value="1"/>
</dbReference>
<feature type="signal peptide" evidence="2">
    <location>
        <begin position="1"/>
        <end position="20"/>
    </location>
</feature>
<dbReference type="Proteomes" id="UP000038040">
    <property type="component" value="Unplaced"/>
</dbReference>
<feature type="domain" description="J" evidence="3">
    <location>
        <begin position="23"/>
        <end position="87"/>
    </location>
</feature>
<dbReference type="InterPro" id="IPR052448">
    <property type="entry name" value="DnaJ_C16_autophagy_reg"/>
</dbReference>
<name>A0A0N4UFF3_DRAME</name>
<keyword evidence="1" id="KW-0472">Membrane</keyword>
<dbReference type="Proteomes" id="UP000274756">
    <property type="component" value="Unassembled WGS sequence"/>
</dbReference>
<dbReference type="WBParaSite" id="DME_0000616101-mRNA-1">
    <property type="protein sequence ID" value="DME_0000616101-mRNA-1"/>
    <property type="gene ID" value="DME_0000616101"/>
</dbReference>
<dbReference type="PANTHER" id="PTHR44303">
    <property type="entry name" value="DNAJ HOMOLOG SUBFAMILY C MEMBER 16"/>
    <property type="match status" value="1"/>
</dbReference>
<dbReference type="OrthoDB" id="10065037at2759"/>
<reference evidence="7" key="1">
    <citation type="submission" date="2017-02" db="UniProtKB">
        <authorList>
            <consortium name="WormBaseParasite"/>
        </authorList>
    </citation>
    <scope>IDENTIFICATION</scope>
</reference>
<proteinExistence type="predicted"/>
<dbReference type="Gene3D" id="3.40.30.10">
    <property type="entry name" value="Glutaredoxin"/>
    <property type="match status" value="1"/>
</dbReference>
<dbReference type="AlphaFoldDB" id="A0A0N4UFF3"/>
<dbReference type="InterPro" id="IPR036249">
    <property type="entry name" value="Thioredoxin-like_sf"/>
</dbReference>
<dbReference type="SUPFAM" id="SSF52833">
    <property type="entry name" value="Thioredoxin-like"/>
    <property type="match status" value="1"/>
</dbReference>
<accession>A0A0N4UFF3</accession>
<dbReference type="PRINTS" id="PR00625">
    <property type="entry name" value="JDOMAIN"/>
</dbReference>
<dbReference type="EMBL" id="UYYG01001182">
    <property type="protein sequence ID" value="VDN59484.1"/>
    <property type="molecule type" value="Genomic_DNA"/>
</dbReference>
<dbReference type="CDD" id="cd06257">
    <property type="entry name" value="DnaJ"/>
    <property type="match status" value="1"/>
</dbReference>
<evidence type="ECO:0000313" key="4">
    <source>
        <dbReference type="EMBL" id="VDN59484.1"/>
    </source>
</evidence>
<keyword evidence="6" id="KW-1185">Reference proteome</keyword>
<evidence type="ECO:0000313" key="7">
    <source>
        <dbReference type="WBParaSite" id="DME_0000616101-mRNA-1"/>
    </source>
</evidence>
<sequence length="808" mass="94766">MNCRCTKVLLILVHIVLVFTINDPYLTLGLSKKASNREIRSAYKTLAKEWHPDKNSNPGANEKFMEITQAYEILSDPSRKDRFDRYGTFDEPVNTNVYTFDPFNGFFGYGYNGFDSGNSFFQKHRISNRLFSRTILERSNFSPVMIFAYSGYCQLCFRLESVWQSVVEDIEPLGYGIGTVNAMSDGNLLERLRVSRLPSIVVVVEGRVIHYRGNMQSLSAKAVRLFARDVIPSVFLARINNYSGLRRFIDQWRTTNKISVLIFGNKEEPRMRYMLPAMKYSTFARFAYIYLNEHSLEIAKMREALDIKNLNSDTILIFNDYPQNGPVARLSVEQNQMSVDSIRSFIESNKHLILPRIASQAHFDDLCPISPRASRKLCVMLAIMDSSYDLKFENILRDFVRRAKSVNKPSELQFTYIYINKQEDFIKPFFESALQINHSFKSNKRNIFVIWRLEYTRARFVWLDDIWDENQISMDEIHFRNKIDEIISGTIKFENAITIQKLIDEYRPSWFTRLSRAAIRMTETAWFHLTKEEALPVLSAVGTFLVILLVGYVLSYVNNNDKMHQVKTFWVFFSDRKKHSDKEAEQWHPEDPHVNSGNRTKISRQQRIMREMQPFIHELRAETYFGMIRLLKPGCRSIIVLTDAESKEILLPQFASYLWPFRNNKTFSFGYLMVEKNLDWFRKLLEHTLPADTDDFSQSSLSSRLHNINPKRTLGTVLVLCGWKLYFNMYHPMHTSSKRKNFLGFDDDGDMISSDDSDNERSDRKEIIRKSHQLKIEDVLNGLTNWLDRLFEGSVRRYYVPEWPDNLK</sequence>
<dbReference type="PROSITE" id="PS00636">
    <property type="entry name" value="DNAJ_1"/>
    <property type="match status" value="1"/>
</dbReference>
<reference evidence="4 6" key="2">
    <citation type="submission" date="2018-11" db="EMBL/GenBank/DDBJ databases">
        <authorList>
            <consortium name="Pathogen Informatics"/>
        </authorList>
    </citation>
    <scope>NUCLEOTIDE SEQUENCE [LARGE SCALE GENOMIC DNA]</scope>
</reference>
<feature type="chain" id="PRO_5033231459" evidence="2">
    <location>
        <begin position="21"/>
        <end position="808"/>
    </location>
</feature>
<keyword evidence="1" id="KW-0812">Transmembrane</keyword>
<dbReference type="InterPro" id="IPR036869">
    <property type="entry name" value="J_dom_sf"/>
</dbReference>
<gene>
    <name evidence="4" type="ORF">DME_LOCUS9457</name>
</gene>
<dbReference type="Pfam" id="PF00226">
    <property type="entry name" value="DnaJ"/>
    <property type="match status" value="1"/>
</dbReference>
<evidence type="ECO:0000256" key="1">
    <source>
        <dbReference type="SAM" id="Phobius"/>
    </source>
</evidence>
<organism evidence="5 7">
    <name type="scientific">Dracunculus medinensis</name>
    <name type="common">Guinea worm</name>
    <dbReference type="NCBI Taxonomy" id="318479"/>
    <lineage>
        <taxon>Eukaryota</taxon>
        <taxon>Metazoa</taxon>
        <taxon>Ecdysozoa</taxon>
        <taxon>Nematoda</taxon>
        <taxon>Chromadorea</taxon>
        <taxon>Rhabditida</taxon>
        <taxon>Spirurina</taxon>
        <taxon>Dracunculoidea</taxon>
        <taxon>Dracunculidae</taxon>
        <taxon>Dracunculus</taxon>
    </lineage>
</organism>
<protein>
    <submittedName>
        <fullName evidence="7">J domain-containing protein</fullName>
    </submittedName>
</protein>
<keyword evidence="1" id="KW-1133">Transmembrane helix</keyword>